<protein>
    <submittedName>
        <fullName evidence="1">Helix-turn-helix transcriptional regulator</fullName>
    </submittedName>
</protein>
<dbReference type="EMBL" id="JBHRSM010000016">
    <property type="protein sequence ID" value="MFC3086256.1"/>
    <property type="molecule type" value="Genomic_DNA"/>
</dbReference>
<keyword evidence="2" id="KW-1185">Reference proteome</keyword>
<dbReference type="SUPFAM" id="SSF46955">
    <property type="entry name" value="Putative DNA-binding domain"/>
    <property type="match status" value="1"/>
</dbReference>
<reference evidence="2" key="1">
    <citation type="journal article" date="2019" name="Int. J. Syst. Evol. Microbiol.">
        <title>The Global Catalogue of Microorganisms (GCM) 10K type strain sequencing project: providing services to taxonomists for standard genome sequencing and annotation.</title>
        <authorList>
            <consortium name="The Broad Institute Genomics Platform"/>
            <consortium name="The Broad Institute Genome Sequencing Center for Infectious Disease"/>
            <person name="Wu L."/>
            <person name="Ma J."/>
        </authorList>
    </citation>
    <scope>NUCLEOTIDE SEQUENCE [LARGE SCALE GENOMIC DNA]</scope>
    <source>
        <strain evidence="2">KCTC 62102</strain>
    </source>
</reference>
<evidence type="ECO:0000313" key="2">
    <source>
        <dbReference type="Proteomes" id="UP001595445"/>
    </source>
</evidence>
<name>A0ABV7DT57_9RHOB</name>
<dbReference type="InterPro" id="IPR009061">
    <property type="entry name" value="DNA-bd_dom_put_sf"/>
</dbReference>
<organism evidence="1 2">
    <name type="scientific">Tabrizicola soli</name>
    <dbReference type="NCBI Taxonomy" id="2185115"/>
    <lineage>
        <taxon>Bacteria</taxon>
        <taxon>Pseudomonadati</taxon>
        <taxon>Pseudomonadota</taxon>
        <taxon>Alphaproteobacteria</taxon>
        <taxon>Rhodobacterales</taxon>
        <taxon>Paracoccaceae</taxon>
        <taxon>Tabrizicola</taxon>
    </lineage>
</organism>
<dbReference type="RefSeq" id="WP_197646856.1">
    <property type="nucleotide sequence ID" value="NZ_JAEACP010000020.1"/>
</dbReference>
<evidence type="ECO:0000313" key="1">
    <source>
        <dbReference type="EMBL" id="MFC3086256.1"/>
    </source>
</evidence>
<accession>A0ABV7DT57</accession>
<proteinExistence type="predicted"/>
<gene>
    <name evidence="1" type="ORF">ACFOD6_09380</name>
</gene>
<dbReference type="Proteomes" id="UP001595445">
    <property type="component" value="Unassembled WGS sequence"/>
</dbReference>
<sequence length="74" mass="8529">MTLTPIQALQPTQSVLMTERDLAARWARSVRTLQRWRKEGYGPAWLQIGGGVLYHFEDVVAFEARMRRVGKAQQ</sequence>
<comment type="caution">
    <text evidence="1">The sequence shown here is derived from an EMBL/GenBank/DDBJ whole genome shotgun (WGS) entry which is preliminary data.</text>
</comment>